<dbReference type="InterPro" id="IPR011008">
    <property type="entry name" value="Dimeric_a/b-barrel"/>
</dbReference>
<dbReference type="Pfam" id="PF01037">
    <property type="entry name" value="AsnC_trans_reg"/>
    <property type="match status" value="1"/>
</dbReference>
<dbReference type="Gene3D" id="1.10.10.10">
    <property type="entry name" value="Winged helix-like DNA-binding domain superfamily/Winged helix DNA-binding domain"/>
    <property type="match status" value="1"/>
</dbReference>
<dbReference type="PANTHER" id="PTHR30154:SF53">
    <property type="entry name" value="HTH-TYPE TRANSCRIPTIONAL REGULATOR LRPC"/>
    <property type="match status" value="1"/>
</dbReference>
<comment type="caution">
    <text evidence="5">The sequence shown here is derived from an EMBL/GenBank/DDBJ whole genome shotgun (WGS) entry which is preliminary data.</text>
</comment>
<dbReference type="SUPFAM" id="SSF46785">
    <property type="entry name" value="Winged helix' DNA-binding domain"/>
    <property type="match status" value="1"/>
</dbReference>
<evidence type="ECO:0000313" key="5">
    <source>
        <dbReference type="EMBL" id="EFH79932.1"/>
    </source>
</evidence>
<dbReference type="InterPro" id="IPR036390">
    <property type="entry name" value="WH_DNA-bd_sf"/>
</dbReference>
<dbReference type="Gene3D" id="3.30.70.920">
    <property type="match status" value="1"/>
</dbReference>
<keyword evidence="3" id="KW-0804">Transcription</keyword>
<keyword evidence="6" id="KW-1185">Reference proteome</keyword>
<dbReference type="InterPro" id="IPR036388">
    <property type="entry name" value="WH-like_DNA-bd_sf"/>
</dbReference>
<reference evidence="5 6" key="1">
    <citation type="journal article" date="2011" name="Stand. Genomic Sci.">
        <title>Non-contiguous finished genome sequence and contextual data of the filamentous soil bacterium Ktedonobacter racemifer type strain (SOSP1-21).</title>
        <authorList>
            <person name="Chang Y.J."/>
            <person name="Land M."/>
            <person name="Hauser L."/>
            <person name="Chertkov O."/>
            <person name="Del Rio T.G."/>
            <person name="Nolan M."/>
            <person name="Copeland A."/>
            <person name="Tice H."/>
            <person name="Cheng J.F."/>
            <person name="Lucas S."/>
            <person name="Han C."/>
            <person name="Goodwin L."/>
            <person name="Pitluck S."/>
            <person name="Ivanova N."/>
            <person name="Ovchinikova G."/>
            <person name="Pati A."/>
            <person name="Chen A."/>
            <person name="Palaniappan K."/>
            <person name="Mavromatis K."/>
            <person name="Liolios K."/>
            <person name="Brettin T."/>
            <person name="Fiebig A."/>
            <person name="Rohde M."/>
            <person name="Abt B."/>
            <person name="Goker M."/>
            <person name="Detter J.C."/>
            <person name="Woyke T."/>
            <person name="Bristow J."/>
            <person name="Eisen J.A."/>
            <person name="Markowitz V."/>
            <person name="Hugenholtz P."/>
            <person name="Kyrpides N.C."/>
            <person name="Klenk H.P."/>
            <person name="Lapidus A."/>
        </authorList>
    </citation>
    <scope>NUCLEOTIDE SEQUENCE [LARGE SCALE GENOMIC DNA]</scope>
    <source>
        <strain evidence="6">DSM 44963</strain>
    </source>
</reference>
<dbReference type="InterPro" id="IPR019888">
    <property type="entry name" value="Tscrpt_reg_AsnC-like"/>
</dbReference>
<dbReference type="FunFam" id="1.10.10.10:FF:000186">
    <property type="entry name" value="AsnC family transcriptional regulator"/>
    <property type="match status" value="1"/>
</dbReference>
<dbReference type="SUPFAM" id="SSF54909">
    <property type="entry name" value="Dimeric alpha+beta barrel"/>
    <property type="match status" value="1"/>
</dbReference>
<dbReference type="SMART" id="SM00344">
    <property type="entry name" value="HTH_ASNC"/>
    <property type="match status" value="1"/>
</dbReference>
<dbReference type="PANTHER" id="PTHR30154">
    <property type="entry name" value="LEUCINE-RESPONSIVE REGULATORY PROTEIN"/>
    <property type="match status" value="1"/>
</dbReference>
<evidence type="ECO:0000313" key="6">
    <source>
        <dbReference type="Proteomes" id="UP000004508"/>
    </source>
</evidence>
<dbReference type="CDD" id="cd00090">
    <property type="entry name" value="HTH_ARSR"/>
    <property type="match status" value="1"/>
</dbReference>
<dbReference type="eggNOG" id="COG1522">
    <property type="taxonomic scope" value="Bacteria"/>
</dbReference>
<protein>
    <submittedName>
        <fullName evidence="5">Transcriptional regulator, AsnC family</fullName>
    </submittedName>
</protein>
<name>D6U7S1_KTERA</name>
<dbReference type="AlphaFoldDB" id="D6U7S1"/>
<evidence type="ECO:0000256" key="1">
    <source>
        <dbReference type="ARBA" id="ARBA00023015"/>
    </source>
</evidence>
<dbReference type="PRINTS" id="PR00033">
    <property type="entry name" value="HTHASNC"/>
</dbReference>
<organism evidence="5 6">
    <name type="scientific">Ktedonobacter racemifer DSM 44963</name>
    <dbReference type="NCBI Taxonomy" id="485913"/>
    <lineage>
        <taxon>Bacteria</taxon>
        <taxon>Bacillati</taxon>
        <taxon>Chloroflexota</taxon>
        <taxon>Ktedonobacteria</taxon>
        <taxon>Ktedonobacterales</taxon>
        <taxon>Ktedonobacteraceae</taxon>
        <taxon>Ktedonobacter</taxon>
    </lineage>
</organism>
<keyword evidence="2" id="KW-0238">DNA-binding</keyword>
<dbReference type="OrthoDB" id="34294at2"/>
<sequence length="173" mass="19074">MALEIEKLLDETGWLLLRELQQNARLSYSELGQRVGLSSPAVADRMRKMEEAGIITGYRVEVNLAKLGLPMLAIVRLGSFAGQNCHRVATQVSQIPEVLECYRVAGSDSVVVKVVAASVEHLGKVIDQLSLHGLPTTSLVFSKAMESRIITQKMIERAEGWEDIILQDEASSR</sequence>
<evidence type="ECO:0000256" key="2">
    <source>
        <dbReference type="ARBA" id="ARBA00023125"/>
    </source>
</evidence>
<dbReference type="EMBL" id="ADVG01000005">
    <property type="protein sequence ID" value="EFH79932.1"/>
    <property type="molecule type" value="Genomic_DNA"/>
</dbReference>
<dbReference type="FunCoup" id="D6U7S1">
    <property type="interactions" value="4"/>
</dbReference>
<feature type="domain" description="HTH asnC-type" evidence="4">
    <location>
        <begin position="9"/>
        <end position="70"/>
    </location>
</feature>
<dbReference type="InterPro" id="IPR011991">
    <property type="entry name" value="ArsR-like_HTH"/>
</dbReference>
<dbReference type="GO" id="GO:0043565">
    <property type="term" value="F:sequence-specific DNA binding"/>
    <property type="evidence" value="ECO:0007669"/>
    <property type="project" value="InterPro"/>
</dbReference>
<accession>D6U7S1</accession>
<dbReference type="InterPro" id="IPR000485">
    <property type="entry name" value="AsnC-type_HTH_dom"/>
</dbReference>
<dbReference type="InParanoid" id="D6U7S1"/>
<dbReference type="GO" id="GO:0005829">
    <property type="term" value="C:cytosol"/>
    <property type="evidence" value="ECO:0007669"/>
    <property type="project" value="TreeGrafter"/>
</dbReference>
<dbReference type="STRING" id="485913.Krac_0460"/>
<evidence type="ECO:0000259" key="4">
    <source>
        <dbReference type="PROSITE" id="PS50956"/>
    </source>
</evidence>
<evidence type="ECO:0000256" key="3">
    <source>
        <dbReference type="ARBA" id="ARBA00023163"/>
    </source>
</evidence>
<dbReference type="Proteomes" id="UP000004508">
    <property type="component" value="Unassembled WGS sequence"/>
</dbReference>
<proteinExistence type="predicted"/>
<gene>
    <name evidence="5" type="ORF">Krac_0460</name>
</gene>
<keyword evidence="1" id="KW-0805">Transcription regulation</keyword>
<dbReference type="PROSITE" id="PS50956">
    <property type="entry name" value="HTH_ASNC_2"/>
    <property type="match status" value="1"/>
</dbReference>
<dbReference type="Pfam" id="PF13412">
    <property type="entry name" value="HTH_24"/>
    <property type="match status" value="1"/>
</dbReference>
<dbReference type="RefSeq" id="WP_007922142.1">
    <property type="nucleotide sequence ID" value="NZ_ADVG01000005.1"/>
</dbReference>
<dbReference type="GO" id="GO:0043200">
    <property type="term" value="P:response to amino acid"/>
    <property type="evidence" value="ECO:0007669"/>
    <property type="project" value="TreeGrafter"/>
</dbReference>
<dbReference type="InterPro" id="IPR019887">
    <property type="entry name" value="Tscrpt_reg_AsnC/Lrp_C"/>
</dbReference>